<evidence type="ECO:0000256" key="3">
    <source>
        <dbReference type="ARBA" id="ARBA00022989"/>
    </source>
</evidence>
<dbReference type="PANTHER" id="PTHR23427:SF2">
    <property type="entry name" value="SURFEIT LOCUS PROTEIN 1"/>
    <property type="match status" value="1"/>
</dbReference>
<feature type="transmembrane region" description="Helical" evidence="5">
    <location>
        <begin position="9"/>
        <end position="30"/>
    </location>
</feature>
<evidence type="ECO:0000256" key="5">
    <source>
        <dbReference type="SAM" id="Phobius"/>
    </source>
</evidence>
<comment type="subcellular location">
    <subcellularLocation>
        <location evidence="1">Membrane</location>
    </subcellularLocation>
</comment>
<dbReference type="EMBL" id="CAFAAP010000091">
    <property type="protein sequence ID" value="CAB4803902.1"/>
    <property type="molecule type" value="Genomic_DNA"/>
</dbReference>
<dbReference type="GO" id="GO:0016020">
    <property type="term" value="C:membrane"/>
    <property type="evidence" value="ECO:0007669"/>
    <property type="project" value="UniProtKB-SubCell"/>
</dbReference>
<reference evidence="6" key="1">
    <citation type="submission" date="2020-05" db="EMBL/GenBank/DDBJ databases">
        <authorList>
            <person name="Chiriac C."/>
            <person name="Salcher M."/>
            <person name="Ghai R."/>
            <person name="Kavagutti S V."/>
        </authorList>
    </citation>
    <scope>NUCLEOTIDE SEQUENCE</scope>
</reference>
<organism evidence="6">
    <name type="scientific">freshwater metagenome</name>
    <dbReference type="NCBI Taxonomy" id="449393"/>
    <lineage>
        <taxon>unclassified sequences</taxon>
        <taxon>metagenomes</taxon>
        <taxon>ecological metagenomes</taxon>
    </lineage>
</organism>
<feature type="transmembrane region" description="Helical" evidence="5">
    <location>
        <begin position="218"/>
        <end position="235"/>
    </location>
</feature>
<dbReference type="AlphaFoldDB" id="A0A6J6Y3D2"/>
<dbReference type="PROSITE" id="PS50895">
    <property type="entry name" value="SURF1"/>
    <property type="match status" value="1"/>
</dbReference>
<accession>A0A6J6Y3D2</accession>
<protein>
    <submittedName>
        <fullName evidence="6">Unannotated protein</fullName>
    </submittedName>
</protein>
<dbReference type="InterPro" id="IPR002994">
    <property type="entry name" value="Surf1/Shy1"/>
</dbReference>
<name>A0A6J6Y3D2_9ZZZZ</name>
<proteinExistence type="predicted"/>
<evidence type="ECO:0000313" key="6">
    <source>
        <dbReference type="EMBL" id="CAB4803902.1"/>
    </source>
</evidence>
<dbReference type="Pfam" id="PF02104">
    <property type="entry name" value="SURF1"/>
    <property type="match status" value="1"/>
</dbReference>
<keyword evidence="4 5" id="KW-0472">Membrane</keyword>
<sequence length="248" mass="28262">MYRFLIRPIWLLLHVTVVATVLLMVNLAFWQIGRYHEKVDFNATVKQRLNEQIVPVEKLLNAINDGSQSPKTVEWRTVLVVGEYIDSETVEAVNRAQDGYSGKDPLTPIRLANNQLLLMNRGFIPISKDVRPAPSGQIKIIGRVRAPEIRRRFRISDPTQGELLEVSNIDLERLNIQMPSELAPIYVEVLESQPPDSPELSRIAAPALSTGSHLSYTFQWFTFSVFVLAGWIIVIRRKIKTMQAIKTF</sequence>
<dbReference type="CDD" id="cd06662">
    <property type="entry name" value="SURF1"/>
    <property type="match status" value="1"/>
</dbReference>
<evidence type="ECO:0000256" key="1">
    <source>
        <dbReference type="ARBA" id="ARBA00004370"/>
    </source>
</evidence>
<keyword evidence="2 5" id="KW-0812">Transmembrane</keyword>
<evidence type="ECO:0000313" key="7">
    <source>
        <dbReference type="EMBL" id="CAB4998636.1"/>
    </source>
</evidence>
<keyword evidence="3 5" id="KW-1133">Transmembrane helix</keyword>
<evidence type="ECO:0000256" key="2">
    <source>
        <dbReference type="ARBA" id="ARBA00022692"/>
    </source>
</evidence>
<gene>
    <name evidence="6" type="ORF">UFOPK3026_00704</name>
    <name evidence="7" type="ORF">UFOPK4020_00687</name>
</gene>
<evidence type="ECO:0000256" key="4">
    <source>
        <dbReference type="ARBA" id="ARBA00023136"/>
    </source>
</evidence>
<dbReference type="PANTHER" id="PTHR23427">
    <property type="entry name" value="SURFEIT LOCUS PROTEIN"/>
    <property type="match status" value="1"/>
</dbReference>
<dbReference type="EMBL" id="CAFBOV010000117">
    <property type="protein sequence ID" value="CAB4998636.1"/>
    <property type="molecule type" value="Genomic_DNA"/>
</dbReference>
<dbReference type="InterPro" id="IPR045214">
    <property type="entry name" value="Surf1/Surf4"/>
</dbReference>